<evidence type="ECO:0000313" key="2">
    <source>
        <dbReference type="Proteomes" id="UP000789405"/>
    </source>
</evidence>
<reference evidence="1" key="1">
    <citation type="submission" date="2021-06" db="EMBL/GenBank/DDBJ databases">
        <authorList>
            <person name="Kallberg Y."/>
            <person name="Tangrot J."/>
            <person name="Rosling A."/>
        </authorList>
    </citation>
    <scope>NUCLEOTIDE SEQUENCE</scope>
    <source>
        <strain evidence="1">MA453B</strain>
    </source>
</reference>
<dbReference type="EMBL" id="CAJVPY010004837">
    <property type="protein sequence ID" value="CAG8629324.1"/>
    <property type="molecule type" value="Genomic_DNA"/>
</dbReference>
<keyword evidence="2" id="KW-1185">Reference proteome</keyword>
<organism evidence="1 2">
    <name type="scientific">Dentiscutata erythropus</name>
    <dbReference type="NCBI Taxonomy" id="1348616"/>
    <lineage>
        <taxon>Eukaryota</taxon>
        <taxon>Fungi</taxon>
        <taxon>Fungi incertae sedis</taxon>
        <taxon>Mucoromycota</taxon>
        <taxon>Glomeromycotina</taxon>
        <taxon>Glomeromycetes</taxon>
        <taxon>Diversisporales</taxon>
        <taxon>Gigasporaceae</taxon>
        <taxon>Dentiscutata</taxon>
    </lineage>
</organism>
<dbReference type="OrthoDB" id="10635435at2759"/>
<name>A0A9N9DAL8_9GLOM</name>
<proteinExistence type="predicted"/>
<evidence type="ECO:0000313" key="1">
    <source>
        <dbReference type="EMBL" id="CAG8629324.1"/>
    </source>
</evidence>
<accession>A0A9N9DAL8</accession>
<dbReference type="Proteomes" id="UP000789405">
    <property type="component" value="Unassembled WGS sequence"/>
</dbReference>
<dbReference type="AlphaFoldDB" id="A0A9N9DAL8"/>
<protein>
    <submittedName>
        <fullName evidence="1">22127_t:CDS:1</fullName>
    </submittedName>
</protein>
<comment type="caution">
    <text evidence="1">The sequence shown here is derived from an EMBL/GenBank/DDBJ whole genome shotgun (WGS) entry which is preliminary data.</text>
</comment>
<sequence>MDNEPEIKIIQLKCLKQDLKKPYRTKVENYYPKDYAKAKKKVLAIDKYKREKDYSNSEDHIASEEAFCTNKSDIDIDSLEEYIIKDCLNCSKGPEQFNKTVKLDNVNIQMVKFTEINFESMNKYLKVELPIGKCKKRNIIAELPKQSNKKGRVSESIEADEVPKYAKNIIYILFTKLSNELNIFKKIANIEITINL</sequence>
<gene>
    <name evidence="1" type="ORF">DERYTH_LOCUS9064</name>
</gene>